<gene>
    <name evidence="1" type="ordered locus">MEALZ_2688</name>
</gene>
<protein>
    <submittedName>
        <fullName evidence="1">Uncharacterized protein</fullName>
    </submittedName>
</protein>
<dbReference type="HOGENOM" id="CLU_3154694_0_0_6"/>
<reference evidence="2" key="1">
    <citation type="journal article" date="2012" name="J. Bacteriol.">
        <title>Genome sequence of the haloalkaliphilic methanotrophic bacterium Methylomicrobium alcaliphilum 20Z.</title>
        <authorList>
            <person name="Vuilleumier S."/>
            <person name="Khmelenina V.N."/>
            <person name="Bringel F."/>
            <person name="Reshetnikov A.S."/>
            <person name="Lajus A."/>
            <person name="Mangenot S."/>
            <person name="Rouy Z."/>
            <person name="Op den Camp H.J."/>
            <person name="Jetten M.S."/>
            <person name="Dispirito A.A."/>
            <person name="Dunfield P."/>
            <person name="Klotz M.G."/>
            <person name="Semrau J.D."/>
            <person name="Stein L.Y."/>
            <person name="Barbe V."/>
            <person name="Medigue C."/>
            <person name="Trotsenko Y.A."/>
            <person name="Kalyuzhnaya M.G."/>
        </authorList>
    </citation>
    <scope>NUCLEOTIDE SEQUENCE [LARGE SCALE GENOMIC DNA]</scope>
    <source>
        <strain evidence="2">DSM 19304 / NCIMB 14124 / VKM B-2133 / 20Z</strain>
    </source>
</reference>
<sequence>MMRHSVRDGKSHRSILPWQDGAYSPVLNVRTMSKHTEVFGINRNVETG</sequence>
<keyword evidence="2" id="KW-1185">Reference proteome</keyword>
<dbReference type="KEGG" id="mah:MEALZ_2688"/>
<dbReference type="Proteomes" id="UP000008315">
    <property type="component" value="Chromosome"/>
</dbReference>
<dbReference type="AlphaFoldDB" id="G4SYR6"/>
<dbReference type="EMBL" id="FO082060">
    <property type="protein sequence ID" value="CCE24363.1"/>
    <property type="molecule type" value="Genomic_DNA"/>
</dbReference>
<evidence type="ECO:0000313" key="2">
    <source>
        <dbReference type="Proteomes" id="UP000008315"/>
    </source>
</evidence>
<organism evidence="1 2">
    <name type="scientific">Methylotuvimicrobium alcaliphilum (strain DSM 19304 / NCIMB 14124 / VKM B-2133 / 20Z)</name>
    <name type="common">Methylomicrobium alcaliphilum</name>
    <dbReference type="NCBI Taxonomy" id="1091494"/>
    <lineage>
        <taxon>Bacteria</taxon>
        <taxon>Pseudomonadati</taxon>
        <taxon>Pseudomonadota</taxon>
        <taxon>Gammaproteobacteria</taxon>
        <taxon>Methylococcales</taxon>
        <taxon>Methylococcaceae</taxon>
        <taxon>Methylotuvimicrobium</taxon>
    </lineage>
</organism>
<evidence type="ECO:0000313" key="1">
    <source>
        <dbReference type="EMBL" id="CCE24363.1"/>
    </source>
</evidence>
<proteinExistence type="predicted"/>
<name>G4SYR6_META2</name>
<dbReference type="STRING" id="1091494.MEALZ_2688"/>
<accession>G4SYR6</accession>